<sequence length="169" mass="17756">MKRELPHPLLLAAGGLAVLVGLYLWVVVPVTDGLDARKRRLAEAGRGLEEAKRLAGQLAALGQAPAAASVPDGFSLFSLVEGVASREGAKGNVEFMRPANRDLGGGRREAAVDLRLAGLGMDKLLAFLQQVEDPARGIRIRQLILTPSSKGGIDADLSVAMPQSADKGR</sequence>
<accession>C4XH41</accession>
<dbReference type="Proteomes" id="UP000009071">
    <property type="component" value="Chromosome"/>
</dbReference>
<keyword evidence="1" id="KW-0812">Transmembrane</keyword>
<dbReference type="HOGENOM" id="CLU_1575947_0_0_7"/>
<dbReference type="AlphaFoldDB" id="C4XH41"/>
<evidence type="ECO:0000313" key="2">
    <source>
        <dbReference type="EMBL" id="BAH76344.1"/>
    </source>
</evidence>
<keyword evidence="1" id="KW-0472">Membrane</keyword>
<dbReference type="KEGG" id="dma:DMR_28530"/>
<dbReference type="RefSeq" id="WP_015861509.1">
    <property type="nucleotide sequence ID" value="NC_012796.1"/>
</dbReference>
<dbReference type="Pfam" id="PF04612">
    <property type="entry name" value="T2SSM"/>
    <property type="match status" value="1"/>
</dbReference>
<dbReference type="OrthoDB" id="5459130at2"/>
<dbReference type="GO" id="GO:0015627">
    <property type="term" value="C:type II protein secretion system complex"/>
    <property type="evidence" value="ECO:0007669"/>
    <property type="project" value="InterPro"/>
</dbReference>
<organism evidence="2 3">
    <name type="scientific">Solidesulfovibrio magneticus (strain ATCC 700980 / DSM 13731 / RS-1)</name>
    <name type="common">Desulfovibrio magneticus</name>
    <dbReference type="NCBI Taxonomy" id="573370"/>
    <lineage>
        <taxon>Bacteria</taxon>
        <taxon>Pseudomonadati</taxon>
        <taxon>Thermodesulfobacteriota</taxon>
        <taxon>Desulfovibrionia</taxon>
        <taxon>Desulfovibrionales</taxon>
        <taxon>Desulfovibrionaceae</taxon>
        <taxon>Solidesulfovibrio</taxon>
    </lineage>
</organism>
<dbReference type="eggNOG" id="COG3149">
    <property type="taxonomic scope" value="Bacteria"/>
</dbReference>
<evidence type="ECO:0000313" key="3">
    <source>
        <dbReference type="Proteomes" id="UP000009071"/>
    </source>
</evidence>
<evidence type="ECO:0008006" key="4">
    <source>
        <dbReference type="Google" id="ProtNLM"/>
    </source>
</evidence>
<dbReference type="InterPro" id="IPR007690">
    <property type="entry name" value="T2SS_GspM"/>
</dbReference>
<protein>
    <recommendedName>
        <fullName evidence="4">General secretion pathway protein M</fullName>
    </recommendedName>
</protein>
<keyword evidence="3" id="KW-1185">Reference proteome</keyword>
<dbReference type="GO" id="GO:0015628">
    <property type="term" value="P:protein secretion by the type II secretion system"/>
    <property type="evidence" value="ECO:0007669"/>
    <property type="project" value="InterPro"/>
</dbReference>
<name>C4XH41_SOLM1</name>
<evidence type="ECO:0000256" key="1">
    <source>
        <dbReference type="SAM" id="Phobius"/>
    </source>
</evidence>
<gene>
    <name evidence="2" type="ordered locus">DMR_28530</name>
</gene>
<dbReference type="EMBL" id="AP010904">
    <property type="protein sequence ID" value="BAH76344.1"/>
    <property type="molecule type" value="Genomic_DNA"/>
</dbReference>
<proteinExistence type="predicted"/>
<dbReference type="STRING" id="573370.DMR_28530"/>
<reference evidence="2 3" key="1">
    <citation type="journal article" date="2009" name="Genome Res.">
        <title>Whole genome sequence of Desulfovibrio magneticus strain RS-1 revealed common gene clusters in magnetotactic bacteria.</title>
        <authorList>
            <person name="Nakazawa H."/>
            <person name="Arakaki A."/>
            <person name="Narita-Yamada S."/>
            <person name="Yashiro I."/>
            <person name="Jinno K."/>
            <person name="Aoki N."/>
            <person name="Tsuruyama A."/>
            <person name="Okamura Y."/>
            <person name="Tanikawa S."/>
            <person name="Fujita N."/>
            <person name="Takeyama H."/>
            <person name="Matsunaga T."/>
        </authorList>
    </citation>
    <scope>NUCLEOTIDE SEQUENCE [LARGE SCALE GENOMIC DNA]</scope>
    <source>
        <strain evidence="3">ATCC 700980 / DSM 13731 / RS-1</strain>
    </source>
</reference>
<keyword evidence="1" id="KW-1133">Transmembrane helix</keyword>
<feature type="transmembrane region" description="Helical" evidence="1">
    <location>
        <begin position="9"/>
        <end position="28"/>
    </location>
</feature>